<dbReference type="GO" id="GO:0016020">
    <property type="term" value="C:membrane"/>
    <property type="evidence" value="ECO:0007669"/>
    <property type="project" value="UniProtKB-SubCell"/>
</dbReference>
<evidence type="ECO:0000256" key="4">
    <source>
        <dbReference type="ARBA" id="ARBA00022989"/>
    </source>
</evidence>
<dbReference type="Gene3D" id="1.20.1250.20">
    <property type="entry name" value="MFS general substrate transporter like domains"/>
    <property type="match status" value="2"/>
</dbReference>
<keyword evidence="4 6" id="KW-1133">Transmembrane helix</keyword>
<dbReference type="Pfam" id="PF07690">
    <property type="entry name" value="MFS_1"/>
    <property type="match status" value="2"/>
</dbReference>
<evidence type="ECO:0000313" key="8">
    <source>
        <dbReference type="Proteomes" id="UP000789405"/>
    </source>
</evidence>
<dbReference type="GO" id="GO:0022857">
    <property type="term" value="F:transmembrane transporter activity"/>
    <property type="evidence" value="ECO:0007669"/>
    <property type="project" value="InterPro"/>
</dbReference>
<feature type="transmembrane region" description="Helical" evidence="6">
    <location>
        <begin position="90"/>
        <end position="109"/>
    </location>
</feature>
<accession>A0A9N9K1Y7</accession>
<proteinExistence type="predicted"/>
<feature type="non-terminal residue" evidence="7">
    <location>
        <position position="1"/>
    </location>
</feature>
<comment type="caution">
    <text evidence="7">The sequence shown here is derived from an EMBL/GenBank/DDBJ whole genome shotgun (WGS) entry which is preliminary data.</text>
</comment>
<reference evidence="7" key="1">
    <citation type="submission" date="2021-06" db="EMBL/GenBank/DDBJ databases">
        <authorList>
            <person name="Kallberg Y."/>
            <person name="Tangrot J."/>
            <person name="Rosling A."/>
        </authorList>
    </citation>
    <scope>NUCLEOTIDE SEQUENCE</scope>
    <source>
        <strain evidence="7">MA453B</strain>
    </source>
</reference>
<keyword evidence="3 6" id="KW-0812">Transmembrane</keyword>
<evidence type="ECO:0000256" key="1">
    <source>
        <dbReference type="ARBA" id="ARBA00004141"/>
    </source>
</evidence>
<feature type="transmembrane region" description="Helical" evidence="6">
    <location>
        <begin position="121"/>
        <end position="141"/>
    </location>
</feature>
<keyword evidence="5 6" id="KW-0472">Membrane</keyword>
<dbReference type="PANTHER" id="PTHR43791:SF36">
    <property type="entry name" value="TRANSPORTER, PUTATIVE (AFU_ORTHOLOGUE AFUA_6G08340)-RELATED"/>
    <property type="match status" value="1"/>
</dbReference>
<evidence type="ECO:0000256" key="3">
    <source>
        <dbReference type="ARBA" id="ARBA00022692"/>
    </source>
</evidence>
<evidence type="ECO:0000313" key="7">
    <source>
        <dbReference type="EMBL" id="CAG8804781.1"/>
    </source>
</evidence>
<sequence>YNHKIVYFDDNMEEETTEIVESVDEKRLLRKLDIRIIHFFISFLSWIAHLERDLGLIGDEFNWALSIFFVTYVICEIPSNIILIKFKPSIWIASLMVGWGVVMIIMAFVKNYTQLLVTRLLLGVFESGLFPGVIFHITRWYKRAEQNYRMVDLDLVVGNGHIFLIDGLVTIVVAFVSYFLLTDCPETSTWLTEDERKAVIDRLRLDSANVYATNLDKYQIYEAFKDWKIYIALFIQFIVSTVGYSYSFFIPSIVNGLGFNSVISQLLSIPPYILGSFTTVTVAILSDRRKIRGPYLILCLLVAIVGYVLLVVPSSSVAIKYTGACVVGMGLF</sequence>
<gene>
    <name evidence="7" type="ORF">DERYTH_LOCUS24168</name>
</gene>
<feature type="transmembrane region" description="Helical" evidence="6">
    <location>
        <begin position="161"/>
        <end position="181"/>
    </location>
</feature>
<evidence type="ECO:0000256" key="2">
    <source>
        <dbReference type="ARBA" id="ARBA00022448"/>
    </source>
</evidence>
<dbReference type="EMBL" id="CAJVPY010039347">
    <property type="protein sequence ID" value="CAG8804781.1"/>
    <property type="molecule type" value="Genomic_DNA"/>
</dbReference>
<feature type="transmembrane region" description="Helical" evidence="6">
    <location>
        <begin position="61"/>
        <end position="84"/>
    </location>
</feature>
<dbReference type="InterPro" id="IPR011701">
    <property type="entry name" value="MFS"/>
</dbReference>
<feature type="transmembrane region" description="Helical" evidence="6">
    <location>
        <begin position="269"/>
        <end position="286"/>
    </location>
</feature>
<keyword evidence="2" id="KW-0813">Transport</keyword>
<organism evidence="7 8">
    <name type="scientific">Dentiscutata erythropus</name>
    <dbReference type="NCBI Taxonomy" id="1348616"/>
    <lineage>
        <taxon>Eukaryota</taxon>
        <taxon>Fungi</taxon>
        <taxon>Fungi incertae sedis</taxon>
        <taxon>Mucoromycota</taxon>
        <taxon>Glomeromycotina</taxon>
        <taxon>Glomeromycetes</taxon>
        <taxon>Diversisporales</taxon>
        <taxon>Gigasporaceae</taxon>
        <taxon>Dentiscutata</taxon>
    </lineage>
</organism>
<feature type="non-terminal residue" evidence="7">
    <location>
        <position position="332"/>
    </location>
</feature>
<comment type="subcellular location">
    <subcellularLocation>
        <location evidence="1">Membrane</location>
        <topology evidence="1">Multi-pass membrane protein</topology>
    </subcellularLocation>
</comment>
<feature type="transmembrane region" description="Helical" evidence="6">
    <location>
        <begin position="293"/>
        <end position="312"/>
    </location>
</feature>
<dbReference type="Proteomes" id="UP000789405">
    <property type="component" value="Unassembled WGS sequence"/>
</dbReference>
<keyword evidence="8" id="KW-1185">Reference proteome</keyword>
<dbReference type="OrthoDB" id="2985014at2759"/>
<dbReference type="InterPro" id="IPR036259">
    <property type="entry name" value="MFS_trans_sf"/>
</dbReference>
<dbReference type="AlphaFoldDB" id="A0A9N9K1Y7"/>
<evidence type="ECO:0000256" key="5">
    <source>
        <dbReference type="ARBA" id="ARBA00023136"/>
    </source>
</evidence>
<protein>
    <submittedName>
        <fullName evidence="7">12104_t:CDS:1</fullName>
    </submittedName>
</protein>
<dbReference type="SUPFAM" id="SSF103473">
    <property type="entry name" value="MFS general substrate transporter"/>
    <property type="match status" value="1"/>
</dbReference>
<dbReference type="PANTHER" id="PTHR43791">
    <property type="entry name" value="PERMEASE-RELATED"/>
    <property type="match status" value="1"/>
</dbReference>
<evidence type="ECO:0000256" key="6">
    <source>
        <dbReference type="SAM" id="Phobius"/>
    </source>
</evidence>
<name>A0A9N9K1Y7_9GLOM</name>
<feature type="transmembrane region" description="Helical" evidence="6">
    <location>
        <begin position="229"/>
        <end position="249"/>
    </location>
</feature>